<name>A0A7K0CLE3_9ACTN</name>
<evidence type="ECO:0000313" key="1">
    <source>
        <dbReference type="EMBL" id="MQY14308.1"/>
    </source>
</evidence>
<reference evidence="1 2" key="1">
    <citation type="submission" date="2019-10" db="EMBL/GenBank/DDBJ databases">
        <title>Streptomyces smaragdinus sp. nov. and Streptomyces fabii sp. nov., isolated from the gut of fungus growing-termite Macrotermes natalensis.</title>
        <authorList>
            <person name="Schwitalla J."/>
            <person name="Benndorf R."/>
            <person name="Martin K."/>
            <person name="De Beer W."/>
            <person name="Kaster A.-K."/>
            <person name="Vollmers J."/>
            <person name="Poulsen M."/>
            <person name="Beemelmanns C."/>
        </authorList>
    </citation>
    <scope>NUCLEOTIDE SEQUENCE [LARGE SCALE GENOMIC DNA]</scope>
    <source>
        <strain evidence="1 2">RB5</strain>
    </source>
</reference>
<evidence type="ECO:0000313" key="2">
    <source>
        <dbReference type="Proteomes" id="UP000466345"/>
    </source>
</evidence>
<dbReference type="SUPFAM" id="SSF51182">
    <property type="entry name" value="RmlC-like cupins"/>
    <property type="match status" value="1"/>
</dbReference>
<comment type="caution">
    <text evidence="1">The sequence shown here is derived from an EMBL/GenBank/DDBJ whole genome shotgun (WGS) entry which is preliminary data.</text>
</comment>
<keyword evidence="2" id="KW-1185">Reference proteome</keyword>
<dbReference type="InterPro" id="IPR011051">
    <property type="entry name" value="RmlC_Cupin_sf"/>
</dbReference>
<dbReference type="EMBL" id="WEGJ01000020">
    <property type="protein sequence ID" value="MQY14308.1"/>
    <property type="molecule type" value="Genomic_DNA"/>
</dbReference>
<proteinExistence type="predicted"/>
<accession>A0A7K0CLE3</accession>
<protein>
    <submittedName>
        <fullName evidence="1">Uncharacterized protein</fullName>
    </submittedName>
</protein>
<organism evidence="1 2">
    <name type="scientific">Streptomyces smaragdinus</name>
    <dbReference type="NCBI Taxonomy" id="2585196"/>
    <lineage>
        <taxon>Bacteria</taxon>
        <taxon>Bacillati</taxon>
        <taxon>Actinomycetota</taxon>
        <taxon>Actinomycetes</taxon>
        <taxon>Kitasatosporales</taxon>
        <taxon>Streptomycetaceae</taxon>
        <taxon>Streptomyces</taxon>
    </lineage>
</organism>
<dbReference type="Proteomes" id="UP000466345">
    <property type="component" value="Unassembled WGS sequence"/>
</dbReference>
<dbReference type="RefSeq" id="WP_228390328.1">
    <property type="nucleotide sequence ID" value="NZ_WEGJ01000020.1"/>
</dbReference>
<sequence length="396" mass="44608">MTAPDDVPKGDDKYLVDPYANWSKAEGIPVHLDFGHDLLTLETAPWDRYGARGCFAHTRGMGDFMANYVLEVEPTKSTNVVRHLYEAFFYVLDGYGTTTIWLPDGNRQVFEWGPRALFAIPLNAKYRISNGSSSKRARFSVTNDAPLLINLFHDANFVFDCDADFPDRIGQEDYFSGGGEHFVYNRDSVKKMNVWETNFIHDLTSFTLYDLESRGKGSRNVALVLAEGTMHAHISQIPSGSYKKGHRHAAGTHVHAVDGEGYTLLWYEGDQEFVEIPWRHGYMYTPPFWMYHQHFNTAPDPARYLACSLGSRRYPFIALRRKSAEGQGHVSVSKGGRQVEYDEQDPRIHRKFLEALAKNGVDSQMGDVFDEPAILALGPDELTGVIRTPQSAGPAV</sequence>
<dbReference type="Gene3D" id="2.60.120.10">
    <property type="entry name" value="Jelly Rolls"/>
    <property type="match status" value="2"/>
</dbReference>
<dbReference type="InterPro" id="IPR014710">
    <property type="entry name" value="RmlC-like_jellyroll"/>
</dbReference>
<gene>
    <name evidence="1" type="ORF">SRB5_44720</name>
</gene>
<dbReference type="AlphaFoldDB" id="A0A7K0CLE3"/>